<organism evidence="3 4">
    <name type="scientific">Clavelina lepadiformis</name>
    <name type="common">Light-bulb sea squirt</name>
    <name type="synonym">Ascidia lepadiformis</name>
    <dbReference type="NCBI Taxonomy" id="159417"/>
    <lineage>
        <taxon>Eukaryota</taxon>
        <taxon>Metazoa</taxon>
        <taxon>Chordata</taxon>
        <taxon>Tunicata</taxon>
        <taxon>Ascidiacea</taxon>
        <taxon>Aplousobranchia</taxon>
        <taxon>Clavelinidae</taxon>
        <taxon>Clavelina</taxon>
    </lineage>
</organism>
<evidence type="ECO:0000313" key="3">
    <source>
        <dbReference type="EMBL" id="CAK8686179.1"/>
    </source>
</evidence>
<dbReference type="InterPro" id="IPR036047">
    <property type="entry name" value="F-box-like_dom_sf"/>
</dbReference>
<accession>A0ABP0G5W4</accession>
<evidence type="ECO:0000313" key="4">
    <source>
        <dbReference type="Proteomes" id="UP001642483"/>
    </source>
</evidence>
<feature type="domain" description="F-box" evidence="1">
    <location>
        <begin position="49"/>
        <end position="92"/>
    </location>
</feature>
<keyword evidence="4" id="KW-1185">Reference proteome</keyword>
<dbReference type="EMBL" id="CAWYQH010000102">
    <property type="protein sequence ID" value="CAK8686179.1"/>
    <property type="molecule type" value="Genomic_DNA"/>
</dbReference>
<reference evidence="3 4" key="1">
    <citation type="submission" date="2024-02" db="EMBL/GenBank/DDBJ databases">
        <authorList>
            <person name="Daric V."/>
            <person name="Darras S."/>
        </authorList>
    </citation>
    <scope>NUCLEOTIDE SEQUENCE [LARGE SCALE GENOMIC DNA]</scope>
</reference>
<evidence type="ECO:0000259" key="1">
    <source>
        <dbReference type="PROSITE" id="PS50181"/>
    </source>
</evidence>
<dbReference type="PANTHER" id="PTHR10663:SF372">
    <property type="entry name" value="F-BOX ONLY PROTEIN 8"/>
    <property type="match status" value="1"/>
</dbReference>
<dbReference type="PROSITE" id="PS50190">
    <property type="entry name" value="SEC7"/>
    <property type="match status" value="1"/>
</dbReference>
<feature type="domain" description="SEC7" evidence="2">
    <location>
        <begin position="109"/>
        <end position="298"/>
    </location>
</feature>
<dbReference type="Gene3D" id="1.10.1000.11">
    <property type="entry name" value="Arf Nucleotide-binding Site Opener,domain 2"/>
    <property type="match status" value="1"/>
</dbReference>
<dbReference type="InterPro" id="IPR048003">
    <property type="entry name" value="FBXO8_F-box"/>
</dbReference>
<name>A0ABP0G5W4_CLALP</name>
<evidence type="ECO:0000259" key="2">
    <source>
        <dbReference type="PROSITE" id="PS50190"/>
    </source>
</evidence>
<dbReference type="PANTHER" id="PTHR10663">
    <property type="entry name" value="GUANYL-NUCLEOTIDE EXCHANGE FACTOR"/>
    <property type="match status" value="1"/>
</dbReference>
<dbReference type="Proteomes" id="UP001642483">
    <property type="component" value="Unassembled WGS sequence"/>
</dbReference>
<sequence>MGQQVTRRLQPEDQNANTWNSNYRRQNLLGRLLRNRSSRSQSPRMTQNFVDLHLLPPELGLEILKNLNATDLCLASCVWSDLANDESLWEGLCMTHWGSCSAYHTWKSERKSFKKLFMLLDEGSLSFNTQPEWGIQYLIEHGVLKDDVKDIAQFFHFTNQLCWQKVRIYLRERQDVLEEMIKLQSYKDQFLPNALRKFFHAVDSPTSRGDYLNLLIEKFAERFCIDNPNLRLTPDVITILCYSLILLSVDLTSPHVKNKMSKREFVRNICRAIQRDADHETVVDRDFAGHLYDNVYLVGHIAPQRWESAQSLQRN</sequence>
<dbReference type="SUPFAM" id="SSF81383">
    <property type="entry name" value="F-box domain"/>
    <property type="match status" value="1"/>
</dbReference>
<dbReference type="InterPro" id="IPR001810">
    <property type="entry name" value="F-box_dom"/>
</dbReference>
<evidence type="ECO:0008006" key="5">
    <source>
        <dbReference type="Google" id="ProtNLM"/>
    </source>
</evidence>
<dbReference type="Gene3D" id="1.20.1280.50">
    <property type="match status" value="1"/>
</dbReference>
<dbReference type="CDD" id="cd22088">
    <property type="entry name" value="F-box_FBXO8"/>
    <property type="match status" value="1"/>
</dbReference>
<dbReference type="InterPro" id="IPR035999">
    <property type="entry name" value="Sec7_dom_sf"/>
</dbReference>
<dbReference type="Gene3D" id="1.10.220.20">
    <property type="match status" value="1"/>
</dbReference>
<dbReference type="PROSITE" id="PS50181">
    <property type="entry name" value="FBOX"/>
    <property type="match status" value="1"/>
</dbReference>
<comment type="caution">
    <text evidence="3">The sequence shown here is derived from an EMBL/GenBank/DDBJ whole genome shotgun (WGS) entry which is preliminary data.</text>
</comment>
<dbReference type="Pfam" id="PF12937">
    <property type="entry name" value="F-box-like"/>
    <property type="match status" value="1"/>
</dbReference>
<proteinExistence type="predicted"/>
<protein>
    <recommendedName>
        <fullName evidence="5">F-box only protein 8</fullName>
    </recommendedName>
</protein>
<dbReference type="Pfam" id="PF01369">
    <property type="entry name" value="Sec7"/>
    <property type="match status" value="1"/>
</dbReference>
<dbReference type="SMART" id="SM00222">
    <property type="entry name" value="Sec7"/>
    <property type="match status" value="1"/>
</dbReference>
<dbReference type="InterPro" id="IPR023394">
    <property type="entry name" value="Sec7_C_sf"/>
</dbReference>
<gene>
    <name evidence="3" type="ORF">CVLEPA_LOCUS18138</name>
</gene>
<dbReference type="SUPFAM" id="SSF48425">
    <property type="entry name" value="Sec7 domain"/>
    <property type="match status" value="1"/>
</dbReference>
<dbReference type="InterPro" id="IPR000904">
    <property type="entry name" value="Sec7_dom"/>
</dbReference>